<evidence type="ECO:0008006" key="4">
    <source>
        <dbReference type="Google" id="ProtNLM"/>
    </source>
</evidence>
<feature type="transmembrane region" description="Helical" evidence="1">
    <location>
        <begin position="448"/>
        <end position="466"/>
    </location>
</feature>
<feature type="transmembrane region" description="Helical" evidence="1">
    <location>
        <begin position="807"/>
        <end position="826"/>
    </location>
</feature>
<feature type="transmembrane region" description="Helical" evidence="1">
    <location>
        <begin position="599"/>
        <end position="622"/>
    </location>
</feature>
<feature type="transmembrane region" description="Helical" evidence="1">
    <location>
        <begin position="634"/>
        <end position="651"/>
    </location>
</feature>
<feature type="transmembrane region" description="Helical" evidence="1">
    <location>
        <begin position="723"/>
        <end position="743"/>
    </location>
</feature>
<feature type="non-terminal residue" evidence="2">
    <location>
        <position position="1"/>
    </location>
</feature>
<keyword evidence="1" id="KW-0812">Transmembrane</keyword>
<dbReference type="Pfam" id="PF10060">
    <property type="entry name" value="DUF2298"/>
    <property type="match status" value="1"/>
</dbReference>
<dbReference type="NCBIfam" id="TIGR03662">
    <property type="entry name" value="Chlor_Arch_YYY"/>
    <property type="match status" value="1"/>
</dbReference>
<reference evidence="2 3" key="1">
    <citation type="submission" date="2017-11" db="EMBL/GenBank/DDBJ databases">
        <title>Evolution of Phototrophy in the Chloroflexi Phylum Driven by Horizontal Gene Transfer.</title>
        <authorList>
            <person name="Ward L.M."/>
            <person name="Hemp J."/>
            <person name="Shih P.M."/>
            <person name="Mcglynn S.E."/>
            <person name="Fischer W."/>
        </authorList>
    </citation>
    <scope>NUCLEOTIDE SEQUENCE [LARGE SCALE GENOMIC DNA]</scope>
    <source>
        <strain evidence="2">JP3_7</strain>
    </source>
</reference>
<accession>A0A2M8QA01</accession>
<evidence type="ECO:0000313" key="2">
    <source>
        <dbReference type="EMBL" id="PJF46629.1"/>
    </source>
</evidence>
<sequence length="1211" mass="132872">SQFLIALVLAGALTWALAFMRIYDGELTRTEASRWIYAHVPTALTLSGDAAGQPRQVQLPIKDIALQPGEPFVATVRVSAQADGVGAPLQRPRFTLNYVEGEGLVQVRLLEAPTQAELGVARQHIGPAASTIAFNGVAIEPDADYTLELTLLDGDSIRARTSVIANQHFDEGIPFRIEGKDGFGWYYRGLSSTPWGDMPVYNEDDPAKYEMFLRALDEADYIVLNSNRHYGSVARLPWRFPMTNAYYRALMGGELGFALVADFYRFPRIGPFVFNDQEMPQRLVRPEGVQGTPPGIEVPYPKAEEAFSVYDHPRVLIFQKTPAYSSALVARALSPYVDVRTVRQTAFQASNTPGGLLLDQHMREAQQAGGTWRELFPRASPLNQSPLLAILAWLALIEALGVAGFMVLAAVTKRPESRGQGPDAGRRTQDDPASHVWRLASLVDGGYAFAKVFGLLITSFVAWWLAGLRIAPFTSSMIWAIVVAFVAVALTVGHLNRNAIITLVRARWSVLLVGEALFVTAFVLFLLVRIGNPDLWHPFFGGEKPMDFAYLNSVLKATYFPPQDPWFAGGAINYYYYGFVMVGAPIKALGIDPAVAYNLVIPTLFAMTACGAFGLGASFYAARSNGDAPALRRAVAAGLIAATFAVFIGNGDQIRVVGPAWQKLGGIEQGVAAPVAFATGLLKWLGGAPLPIAPWWPYWNPTRPAPEVMIAEFPLFTFLYADLHAHMMAMPLAYLALAFGLAFAAGARHRSAIVLGAVSVGMLWPTNSWDYPPYLLLVGAGLVLGRIESDEGERLGWRRPLRAAGQALPTVVAFVALTRLAMAPYLVNYGSAYNEVDPWSGDRTRLETYITIYGLFLIPIGFYLLRGLFVEGRTPRIILGAATVFGCAIGALLALGEAPIALIAAPVMLLALASAWLPGRSSPTRLLWLMTAGAFALTLFVELFTLRGDIGRMNTQFKFYIQAWLMLSVSAAIALVWSVEALFAGGRATAHPLPQAFWRVAFTAAFAVAFFLAMLYPVFAIPAKVDDRYVRTAPRGLDGMAYMPYAMRNEEFAGRQAEFPLRHDYDAIRWMQDNVAGSPTIIEEGAAGGNQYRWSARFSIYTGLPTVVGWEWHQRQQRAALGAPVVEDRVADVREFYSTTDIERARLLLRRYDVRYVIVGEMERLYNDSAGFDKFEAMVEAGDLRIAYQNPGVAIYEVVPHTIPMMGASAR</sequence>
<keyword evidence="1" id="KW-1133">Transmembrane helix</keyword>
<protein>
    <recommendedName>
        <fullName evidence="4">Glycosyltransferase RgtA/B/C/D-like domain-containing protein</fullName>
    </recommendedName>
</protein>
<dbReference type="InterPro" id="IPR018746">
    <property type="entry name" value="DUF2298"/>
</dbReference>
<feature type="transmembrane region" description="Helical" evidence="1">
    <location>
        <begin position="959"/>
        <end position="984"/>
    </location>
</feature>
<dbReference type="PANTHER" id="PTHR10790:SF51">
    <property type="entry name" value="TETRATRICOPEPTIDE REPEAT PROTEIN"/>
    <property type="match status" value="1"/>
</dbReference>
<feature type="transmembrane region" description="Helical" evidence="1">
    <location>
        <begin position="387"/>
        <end position="411"/>
    </location>
</feature>
<feature type="transmembrane region" description="Helical" evidence="1">
    <location>
        <begin position="508"/>
        <end position="530"/>
    </location>
</feature>
<evidence type="ECO:0000256" key="1">
    <source>
        <dbReference type="SAM" id="Phobius"/>
    </source>
</evidence>
<feature type="transmembrane region" description="Helical" evidence="1">
    <location>
        <begin position="996"/>
        <end position="1019"/>
    </location>
</feature>
<gene>
    <name evidence="2" type="ORF">CUN48_12820</name>
</gene>
<proteinExistence type="predicted"/>
<organism evidence="2 3">
    <name type="scientific">Candidatus Thermofonsia Clade 3 bacterium</name>
    <dbReference type="NCBI Taxonomy" id="2364212"/>
    <lineage>
        <taxon>Bacteria</taxon>
        <taxon>Bacillati</taxon>
        <taxon>Chloroflexota</taxon>
        <taxon>Candidatus Thermofontia</taxon>
        <taxon>Candidatus Thermofonsia Clade 3</taxon>
    </lineage>
</organism>
<dbReference type="AlphaFoldDB" id="A0A2M8QA01"/>
<feature type="transmembrane region" description="Helical" evidence="1">
    <location>
        <begin position="877"/>
        <end position="894"/>
    </location>
</feature>
<feature type="transmembrane region" description="Helical" evidence="1">
    <location>
        <begin position="900"/>
        <end position="919"/>
    </location>
</feature>
<name>A0A2M8QA01_9CHLR</name>
<dbReference type="EMBL" id="PGTN01000120">
    <property type="protein sequence ID" value="PJF46629.1"/>
    <property type="molecule type" value="Genomic_DNA"/>
</dbReference>
<feature type="transmembrane region" description="Helical" evidence="1">
    <location>
        <begin position="846"/>
        <end position="865"/>
    </location>
</feature>
<feature type="transmembrane region" description="Helical" evidence="1">
    <location>
        <begin position="926"/>
        <end position="947"/>
    </location>
</feature>
<dbReference type="Proteomes" id="UP000230790">
    <property type="component" value="Unassembled WGS sequence"/>
</dbReference>
<evidence type="ECO:0000313" key="3">
    <source>
        <dbReference type="Proteomes" id="UP000230790"/>
    </source>
</evidence>
<feature type="transmembrane region" description="Helical" evidence="1">
    <location>
        <begin position="478"/>
        <end position="496"/>
    </location>
</feature>
<dbReference type="PANTHER" id="PTHR10790">
    <property type="entry name" value="TPR-DOMAIN CONTAINING PROTEIN"/>
    <property type="match status" value="1"/>
</dbReference>
<keyword evidence="1" id="KW-0472">Membrane</keyword>
<comment type="caution">
    <text evidence="2">The sequence shown here is derived from an EMBL/GenBank/DDBJ whole genome shotgun (WGS) entry which is preliminary data.</text>
</comment>